<keyword evidence="4" id="KW-1185">Reference proteome</keyword>
<feature type="domain" description="ATP-grasp" evidence="2">
    <location>
        <begin position="116"/>
        <end position="314"/>
    </location>
</feature>
<gene>
    <name evidence="3" type="ORF">V1286_000970</name>
</gene>
<sequence length="384" mass="42938">MAARLLFTNAGNAPSNNLARSLRTGDGPVFIVGCNDDQFALKKSDADRHYLVPPANHPEWAETLQWIAETECLDLIIPTVDSDVDDLSRARNRLGEYLFLPRASVVDICRDKYRLIERLRSNGIDAPASYPVKDMRHITGIFRQLGGKRPLWCRVRSGAGALGALPVRTPEQARGWIRYWKEMRGIPVTSFVLSEYLPGRDFGCQSLWKDGELVLIKTYERLSYLGMGSQPSQVSSVAALAKTVVEPKIVDTCVRAIRLLDAKASGVFSVDLKENTRGIPCITEINAGRFSSATNIFDLVGKHNMAKTFVRLARDLPVDIEDSYDAAPDWYMLRDLDGAPRIFHASDFSDNIMNAWQGATSRRGRLKATKRGKNLWQTSKYSNV</sequence>
<organism evidence="3 4">
    <name type="scientific">Bradyrhizobium algeriense</name>
    <dbReference type="NCBI Taxonomy" id="634784"/>
    <lineage>
        <taxon>Bacteria</taxon>
        <taxon>Pseudomonadati</taxon>
        <taxon>Pseudomonadota</taxon>
        <taxon>Alphaproteobacteria</taxon>
        <taxon>Hyphomicrobiales</taxon>
        <taxon>Nitrobacteraceae</taxon>
        <taxon>Bradyrhizobium</taxon>
    </lineage>
</organism>
<evidence type="ECO:0000259" key="2">
    <source>
        <dbReference type="PROSITE" id="PS50975"/>
    </source>
</evidence>
<keyword evidence="1" id="KW-0547">Nucleotide-binding</keyword>
<dbReference type="InterPro" id="IPR011761">
    <property type="entry name" value="ATP-grasp"/>
</dbReference>
<accession>A0ABU8B4H6</accession>
<dbReference type="Gene3D" id="3.40.50.20">
    <property type="match status" value="1"/>
</dbReference>
<keyword evidence="1" id="KW-0067">ATP-binding</keyword>
<name>A0ABU8B4H6_9BRAD</name>
<evidence type="ECO:0000313" key="3">
    <source>
        <dbReference type="EMBL" id="MEH2553441.1"/>
    </source>
</evidence>
<evidence type="ECO:0000256" key="1">
    <source>
        <dbReference type="PROSITE-ProRule" id="PRU00409"/>
    </source>
</evidence>
<evidence type="ECO:0000313" key="4">
    <source>
        <dbReference type="Proteomes" id="UP001364224"/>
    </source>
</evidence>
<dbReference type="EMBL" id="JAZHRV010000001">
    <property type="protein sequence ID" value="MEH2553441.1"/>
    <property type="molecule type" value="Genomic_DNA"/>
</dbReference>
<dbReference type="RefSeq" id="WP_334477912.1">
    <property type="nucleotide sequence ID" value="NZ_JAZHRV010000001.1"/>
</dbReference>
<dbReference type="PROSITE" id="PS50975">
    <property type="entry name" value="ATP_GRASP"/>
    <property type="match status" value="1"/>
</dbReference>
<comment type="caution">
    <text evidence="3">The sequence shown here is derived from an EMBL/GenBank/DDBJ whole genome shotgun (WGS) entry which is preliminary data.</text>
</comment>
<dbReference type="Gene3D" id="3.30.470.20">
    <property type="entry name" value="ATP-grasp fold, B domain"/>
    <property type="match status" value="1"/>
</dbReference>
<protein>
    <submittedName>
        <fullName evidence="3">Carbamoylphosphate synthase large subunit</fullName>
    </submittedName>
</protein>
<dbReference type="SUPFAM" id="SSF56059">
    <property type="entry name" value="Glutathione synthetase ATP-binding domain-like"/>
    <property type="match status" value="1"/>
</dbReference>
<dbReference type="Proteomes" id="UP001364224">
    <property type="component" value="Unassembled WGS sequence"/>
</dbReference>
<reference evidence="3 4" key="1">
    <citation type="submission" date="2024-02" db="EMBL/GenBank/DDBJ databases">
        <title>Adaptive strategies in a cosmopolitan and abundant soil bacterium.</title>
        <authorList>
            <person name="Carini P."/>
        </authorList>
    </citation>
    <scope>NUCLEOTIDE SEQUENCE [LARGE SCALE GENOMIC DNA]</scope>
    <source>
        <strain evidence="3 4">AZCC 1608</strain>
    </source>
</reference>
<proteinExistence type="predicted"/>